<dbReference type="AlphaFoldDB" id="A0AAE0UBC8"/>
<proteinExistence type="predicted"/>
<organism evidence="3 4">
    <name type="scientific">Sordaria brevicollis</name>
    <dbReference type="NCBI Taxonomy" id="83679"/>
    <lineage>
        <taxon>Eukaryota</taxon>
        <taxon>Fungi</taxon>
        <taxon>Dikarya</taxon>
        <taxon>Ascomycota</taxon>
        <taxon>Pezizomycotina</taxon>
        <taxon>Sordariomycetes</taxon>
        <taxon>Sordariomycetidae</taxon>
        <taxon>Sordariales</taxon>
        <taxon>Sordariaceae</taxon>
        <taxon>Sordaria</taxon>
    </lineage>
</organism>
<evidence type="ECO:0000313" key="3">
    <source>
        <dbReference type="EMBL" id="KAK3397898.1"/>
    </source>
</evidence>
<dbReference type="EMBL" id="JAUTDP010000007">
    <property type="protein sequence ID" value="KAK3397898.1"/>
    <property type="molecule type" value="Genomic_DNA"/>
</dbReference>
<keyword evidence="2" id="KW-1133">Transmembrane helix</keyword>
<comment type="caution">
    <text evidence="3">The sequence shown here is derived from an EMBL/GenBank/DDBJ whole genome shotgun (WGS) entry which is preliminary data.</text>
</comment>
<feature type="transmembrane region" description="Helical" evidence="2">
    <location>
        <begin position="144"/>
        <end position="162"/>
    </location>
</feature>
<sequence>MTSVHSQVPGILMASREADSHSVRGADPELRRKRVLQPPSSRKAETSNNAAEPRRRSHTMIQPFGGSSTRWRSLAPWGHQLKLVHVTLWSLKPLVVEPTEILVVLSSLDGRDNNGGGEDDDDDSDDITHRVTAVNNIILFKNILFFYWKLGISYFYLFTIIVRNKYVILKLRTLRKRIYYFANKRKIRINEVEFPNFRYINL</sequence>
<feature type="region of interest" description="Disordered" evidence="1">
    <location>
        <begin position="1"/>
        <end position="64"/>
    </location>
</feature>
<evidence type="ECO:0000256" key="2">
    <source>
        <dbReference type="SAM" id="Phobius"/>
    </source>
</evidence>
<protein>
    <submittedName>
        <fullName evidence="3">Uncharacterized protein</fullName>
    </submittedName>
</protein>
<gene>
    <name evidence="3" type="ORF">B0T20DRAFT_393692</name>
</gene>
<evidence type="ECO:0000256" key="1">
    <source>
        <dbReference type="SAM" id="MobiDB-lite"/>
    </source>
</evidence>
<feature type="compositionally biased region" description="Basic and acidic residues" evidence="1">
    <location>
        <begin position="16"/>
        <end position="30"/>
    </location>
</feature>
<dbReference type="Proteomes" id="UP001281003">
    <property type="component" value="Unassembled WGS sequence"/>
</dbReference>
<accession>A0AAE0UBC8</accession>
<evidence type="ECO:0000313" key="4">
    <source>
        <dbReference type="Proteomes" id="UP001281003"/>
    </source>
</evidence>
<keyword evidence="2" id="KW-0472">Membrane</keyword>
<keyword evidence="4" id="KW-1185">Reference proteome</keyword>
<keyword evidence="2" id="KW-0812">Transmembrane</keyword>
<name>A0AAE0UBC8_SORBR</name>
<reference evidence="3" key="1">
    <citation type="journal article" date="2023" name="Mol. Phylogenet. Evol.">
        <title>Genome-scale phylogeny and comparative genomics of the fungal order Sordariales.</title>
        <authorList>
            <person name="Hensen N."/>
            <person name="Bonometti L."/>
            <person name="Westerberg I."/>
            <person name="Brannstrom I.O."/>
            <person name="Guillou S."/>
            <person name="Cros-Aarteil S."/>
            <person name="Calhoun S."/>
            <person name="Haridas S."/>
            <person name="Kuo A."/>
            <person name="Mondo S."/>
            <person name="Pangilinan J."/>
            <person name="Riley R."/>
            <person name="LaButti K."/>
            <person name="Andreopoulos B."/>
            <person name="Lipzen A."/>
            <person name="Chen C."/>
            <person name="Yan M."/>
            <person name="Daum C."/>
            <person name="Ng V."/>
            <person name="Clum A."/>
            <person name="Steindorff A."/>
            <person name="Ohm R.A."/>
            <person name="Martin F."/>
            <person name="Silar P."/>
            <person name="Natvig D.O."/>
            <person name="Lalanne C."/>
            <person name="Gautier V."/>
            <person name="Ament-Velasquez S.L."/>
            <person name="Kruys A."/>
            <person name="Hutchinson M.I."/>
            <person name="Powell A.J."/>
            <person name="Barry K."/>
            <person name="Miller A.N."/>
            <person name="Grigoriev I.V."/>
            <person name="Debuchy R."/>
            <person name="Gladieux P."/>
            <person name="Hiltunen Thoren M."/>
            <person name="Johannesson H."/>
        </authorList>
    </citation>
    <scope>NUCLEOTIDE SEQUENCE</scope>
    <source>
        <strain evidence="3">FGSC 1904</strain>
    </source>
</reference>
<reference evidence="3" key="2">
    <citation type="submission" date="2023-07" db="EMBL/GenBank/DDBJ databases">
        <authorList>
            <consortium name="Lawrence Berkeley National Laboratory"/>
            <person name="Haridas S."/>
            <person name="Hensen N."/>
            <person name="Bonometti L."/>
            <person name="Westerberg I."/>
            <person name="Brannstrom I.O."/>
            <person name="Guillou S."/>
            <person name="Cros-Aarteil S."/>
            <person name="Calhoun S."/>
            <person name="Kuo A."/>
            <person name="Mondo S."/>
            <person name="Pangilinan J."/>
            <person name="Riley R."/>
            <person name="LaButti K."/>
            <person name="Andreopoulos B."/>
            <person name="Lipzen A."/>
            <person name="Chen C."/>
            <person name="Yanf M."/>
            <person name="Daum C."/>
            <person name="Ng V."/>
            <person name="Clum A."/>
            <person name="Steindorff A."/>
            <person name="Ohm R."/>
            <person name="Martin F."/>
            <person name="Silar P."/>
            <person name="Natvig D."/>
            <person name="Lalanne C."/>
            <person name="Gautier V."/>
            <person name="Ament-velasquez S.L."/>
            <person name="Kruys A."/>
            <person name="Hutchinson M.I."/>
            <person name="Powell A.J."/>
            <person name="Barry K."/>
            <person name="Miller A.N."/>
            <person name="Grigoriev I.V."/>
            <person name="Debuchy R."/>
            <person name="Gladieux P."/>
            <person name="Thoren M.H."/>
            <person name="Johannesson H."/>
        </authorList>
    </citation>
    <scope>NUCLEOTIDE SEQUENCE</scope>
    <source>
        <strain evidence="3">FGSC 1904</strain>
    </source>
</reference>